<reference evidence="1 2" key="1">
    <citation type="journal article" date="2018" name="J. Allergy Clin. Immunol.">
        <title>High-quality assembly of Dermatophagoides pteronyssinus genome and transcriptome reveals a wide range of novel allergens.</title>
        <authorList>
            <person name="Liu X.Y."/>
            <person name="Yang K.Y."/>
            <person name="Wang M.Q."/>
            <person name="Kwok J.S."/>
            <person name="Zeng X."/>
            <person name="Yang Z."/>
            <person name="Xiao X.J."/>
            <person name="Lau C.P."/>
            <person name="Li Y."/>
            <person name="Huang Z.M."/>
            <person name="Ba J.G."/>
            <person name="Yim A.K."/>
            <person name="Ouyang C.Y."/>
            <person name="Ngai S.M."/>
            <person name="Chan T.F."/>
            <person name="Leung E.L."/>
            <person name="Liu L."/>
            <person name="Liu Z.G."/>
            <person name="Tsui S.K."/>
        </authorList>
    </citation>
    <scope>NUCLEOTIDE SEQUENCE [LARGE SCALE GENOMIC DNA]</scope>
    <source>
        <strain evidence="1">Derp</strain>
    </source>
</reference>
<gene>
    <name evidence="1" type="ORF">DERP_009078</name>
</gene>
<organism evidence="1 2">
    <name type="scientific">Dermatophagoides pteronyssinus</name>
    <name type="common">European house dust mite</name>
    <dbReference type="NCBI Taxonomy" id="6956"/>
    <lineage>
        <taxon>Eukaryota</taxon>
        <taxon>Metazoa</taxon>
        <taxon>Ecdysozoa</taxon>
        <taxon>Arthropoda</taxon>
        <taxon>Chelicerata</taxon>
        <taxon>Arachnida</taxon>
        <taxon>Acari</taxon>
        <taxon>Acariformes</taxon>
        <taxon>Sarcoptiformes</taxon>
        <taxon>Astigmata</taxon>
        <taxon>Psoroptidia</taxon>
        <taxon>Analgoidea</taxon>
        <taxon>Pyroglyphidae</taxon>
        <taxon>Dermatophagoidinae</taxon>
        <taxon>Dermatophagoides</taxon>
    </lineage>
</organism>
<reference evidence="1 2" key="2">
    <citation type="journal article" date="2022" name="Mol. Biol. Evol.">
        <title>Comparative Genomics Reveals Insights into the Divergent Evolution of Astigmatic Mites and Household Pest Adaptations.</title>
        <authorList>
            <person name="Xiong Q."/>
            <person name="Wan A.T."/>
            <person name="Liu X."/>
            <person name="Fung C.S."/>
            <person name="Xiao X."/>
            <person name="Malainual N."/>
            <person name="Hou J."/>
            <person name="Wang L."/>
            <person name="Wang M."/>
            <person name="Yang K.Y."/>
            <person name="Cui Y."/>
            <person name="Leung E.L."/>
            <person name="Nong W."/>
            <person name="Shin S.K."/>
            <person name="Au S.W."/>
            <person name="Jeong K.Y."/>
            <person name="Chew F.T."/>
            <person name="Hui J.H."/>
            <person name="Leung T.F."/>
            <person name="Tungtrongchitr A."/>
            <person name="Zhong N."/>
            <person name="Liu Z."/>
            <person name="Tsui S.K."/>
        </authorList>
    </citation>
    <scope>NUCLEOTIDE SEQUENCE [LARGE SCALE GENOMIC DNA]</scope>
    <source>
        <strain evidence="1">Derp</strain>
    </source>
</reference>
<accession>A0ABQ8JGF4</accession>
<dbReference type="Proteomes" id="UP000887458">
    <property type="component" value="Unassembled WGS sequence"/>
</dbReference>
<proteinExistence type="predicted"/>
<keyword evidence="2" id="KW-1185">Reference proteome</keyword>
<evidence type="ECO:0000313" key="1">
    <source>
        <dbReference type="EMBL" id="KAH9421673.1"/>
    </source>
</evidence>
<evidence type="ECO:0000313" key="2">
    <source>
        <dbReference type="Proteomes" id="UP000887458"/>
    </source>
</evidence>
<sequence>MDDHLHKMVAYVLINDLIQLDNVHRTLIWFAQNSNHSLYDVDVESPKCMAVANNVHDIRQPHCKLKQCLPTSIIFLIFSSKNGRKISSVRNQNSNTKLKQTNLLASKNDSGTKLVELRSLSVKSIINVKFDDLFIRNAYG</sequence>
<comment type="caution">
    <text evidence="1">The sequence shown here is derived from an EMBL/GenBank/DDBJ whole genome shotgun (WGS) entry which is preliminary data.</text>
</comment>
<dbReference type="EMBL" id="NJHN03000039">
    <property type="protein sequence ID" value="KAH9421673.1"/>
    <property type="molecule type" value="Genomic_DNA"/>
</dbReference>
<protein>
    <submittedName>
        <fullName evidence="1">Uncharacterized protein</fullName>
    </submittedName>
</protein>
<name>A0ABQ8JGF4_DERPT</name>